<comment type="caution">
    <text evidence="1">The sequence shown here is derived from an EMBL/GenBank/DDBJ whole genome shotgun (WGS) entry which is preliminary data.</text>
</comment>
<evidence type="ECO:0000313" key="2">
    <source>
        <dbReference type="Proteomes" id="UP001597173"/>
    </source>
</evidence>
<protein>
    <submittedName>
        <fullName evidence="1">Uncharacterized protein</fullName>
    </submittedName>
</protein>
<proteinExistence type="predicted"/>
<organism evidence="1 2">
    <name type="scientific">Mycoplana ramosa</name>
    <name type="common">Mycoplana bullata</name>
    <dbReference type="NCBI Taxonomy" id="40837"/>
    <lineage>
        <taxon>Bacteria</taxon>
        <taxon>Pseudomonadati</taxon>
        <taxon>Pseudomonadota</taxon>
        <taxon>Alphaproteobacteria</taxon>
        <taxon>Hyphomicrobiales</taxon>
        <taxon>Rhizobiaceae</taxon>
        <taxon>Mycoplana</taxon>
    </lineage>
</organism>
<gene>
    <name evidence="1" type="ORF">ACFQ33_18555</name>
</gene>
<reference evidence="2" key="1">
    <citation type="journal article" date="2019" name="Int. J. Syst. Evol. Microbiol.">
        <title>The Global Catalogue of Microorganisms (GCM) 10K type strain sequencing project: providing services to taxonomists for standard genome sequencing and annotation.</title>
        <authorList>
            <consortium name="The Broad Institute Genomics Platform"/>
            <consortium name="The Broad Institute Genome Sequencing Center for Infectious Disease"/>
            <person name="Wu L."/>
            <person name="Ma J."/>
        </authorList>
    </citation>
    <scope>NUCLEOTIDE SEQUENCE [LARGE SCALE GENOMIC DNA]</scope>
    <source>
        <strain evidence="2">CCUG 55609</strain>
    </source>
</reference>
<keyword evidence="2" id="KW-1185">Reference proteome</keyword>
<dbReference type="RefSeq" id="WP_377174721.1">
    <property type="nucleotide sequence ID" value="NZ_JBHTNF010000015.1"/>
</dbReference>
<sequence>MMAQYHRSCLCIVGAKSGRRTAMTGLGQDEGLASALRRFPTHSAQIRHLIERNESFRAMCDDLAIAERALLSVDQLPNTIRDERRIEFTQMVDSLAVEIERCLSRIKVISIGERFNR</sequence>
<dbReference type="EMBL" id="JBHTNF010000015">
    <property type="protein sequence ID" value="MFD1329897.1"/>
    <property type="molecule type" value="Genomic_DNA"/>
</dbReference>
<evidence type="ECO:0000313" key="1">
    <source>
        <dbReference type="EMBL" id="MFD1329897.1"/>
    </source>
</evidence>
<dbReference type="Proteomes" id="UP001597173">
    <property type="component" value="Unassembled WGS sequence"/>
</dbReference>
<name>A0ABW3Z141_MYCRA</name>
<accession>A0ABW3Z141</accession>